<dbReference type="Pfam" id="PF12318">
    <property type="entry name" value="FAD-SLDH"/>
    <property type="match status" value="1"/>
</dbReference>
<name>A0A2L1UYC4_9GAMM</name>
<dbReference type="AlphaFoldDB" id="A0A2L1UYC4"/>
<geneLocation type="plasmid" evidence="1 2">
    <name>unnamed1</name>
</geneLocation>
<dbReference type="PROSITE" id="PS51318">
    <property type="entry name" value="TAT"/>
    <property type="match status" value="1"/>
</dbReference>
<gene>
    <name evidence="1" type="ORF">BV494_23010</name>
</gene>
<evidence type="ECO:0008006" key="3">
    <source>
        <dbReference type="Google" id="ProtNLM"/>
    </source>
</evidence>
<accession>A0A2L1UYC4</accession>
<proteinExistence type="predicted"/>
<reference evidence="2" key="1">
    <citation type="submission" date="2017-01" db="EMBL/GenBank/DDBJ databases">
        <title>Genome sequence of Rouxiella sp. ERMR1:05.</title>
        <authorList>
            <person name="Kumar R."/>
            <person name="Singh D."/>
            <person name="Kumar S."/>
        </authorList>
    </citation>
    <scope>NUCLEOTIDE SEQUENCE [LARGE SCALE GENOMIC DNA]</scope>
    <source>
        <strain evidence="2">ERMR1:05</strain>
        <plasmid evidence="2">unnamed1</plasmid>
    </source>
</reference>
<keyword evidence="2" id="KW-1185">Reference proteome</keyword>
<sequence>MKQYSRRGVLKVIGLVGLTSMAGKMIPLPRANAAMVEPNAALLANFIQVSRQLTLHETLDNTVSEALCHALNMTQERFFEGLTQLKTLLDANPDWLEQPVLRFPEAHVDAETLAKNILGGWYNGVVGKGYKAICVTYINTLANKAVSDKLVPPSFSYGPCGSWAKQP</sequence>
<dbReference type="InterPro" id="IPR024651">
    <property type="entry name" value="FAD-SLDH_ssu"/>
</dbReference>
<dbReference type="KEGG" id="rox:BV494_23010"/>
<keyword evidence="1" id="KW-0614">Plasmid</keyword>
<dbReference type="Proteomes" id="UP000239197">
    <property type="component" value="Plasmid unnamed1"/>
</dbReference>
<dbReference type="InterPro" id="IPR006311">
    <property type="entry name" value="TAT_signal"/>
</dbReference>
<dbReference type="OrthoDB" id="8635030at2"/>
<organism evidence="1 2">
    <name type="scientific">Rahnella sikkimica</name>
    <dbReference type="NCBI Taxonomy" id="1805933"/>
    <lineage>
        <taxon>Bacteria</taxon>
        <taxon>Pseudomonadati</taxon>
        <taxon>Pseudomonadota</taxon>
        <taxon>Gammaproteobacteria</taxon>
        <taxon>Enterobacterales</taxon>
        <taxon>Yersiniaceae</taxon>
        <taxon>Rahnella</taxon>
    </lineage>
</organism>
<dbReference type="EMBL" id="CP019063">
    <property type="protein sequence ID" value="AVF37956.1"/>
    <property type="molecule type" value="Genomic_DNA"/>
</dbReference>
<evidence type="ECO:0000313" key="2">
    <source>
        <dbReference type="Proteomes" id="UP000239197"/>
    </source>
</evidence>
<protein>
    <recommendedName>
        <fullName evidence="3">Sorbitol dehydrogenase</fullName>
    </recommendedName>
</protein>
<evidence type="ECO:0000313" key="1">
    <source>
        <dbReference type="EMBL" id="AVF37956.1"/>
    </source>
</evidence>